<evidence type="ECO:0000259" key="2">
    <source>
        <dbReference type="Pfam" id="PF00561"/>
    </source>
</evidence>
<dbReference type="Gene3D" id="3.40.50.1820">
    <property type="entry name" value="alpha/beta hydrolase"/>
    <property type="match status" value="1"/>
</dbReference>
<sequence length="329" mass="37356">MIDWQNPTYLDLPDLRMAVFEAGEKRDDIPSVVLCHGWPELAYSWRLVVPLLVEAGLHVLVPEQRGFGMTGNALNDAGDESGVALYDMEHLTGDLVHLLDAKGIDKAIFTGHDWGGFVIWQMPFYQPGRVAGLIGVNTPFIPRPSDDPIKLMRQAMGDEFYIATFQDYGRAEAVFDADPAKLLRMMYRRSGGLENVELPSDAWTRIEVLNMLQDDEAKWPGQPLLDEADFQYYLDGFTRAGFRGGINWYRNFSRNWEMSEGMEQKITHPSLMICAADDRVLPPEMAEGMPAYIDDLETHIIKDCGHWTQNEQPEQLAGHMSDWVLKRFG</sequence>
<dbReference type="InterPro" id="IPR000073">
    <property type="entry name" value="AB_hydrolase_1"/>
</dbReference>
<organism evidence="3 4">
    <name type="scientific">PS1 clade bacterium</name>
    <dbReference type="NCBI Taxonomy" id="2175152"/>
    <lineage>
        <taxon>Bacteria</taxon>
        <taxon>Pseudomonadati</taxon>
        <taxon>Pseudomonadota</taxon>
        <taxon>Alphaproteobacteria</taxon>
        <taxon>PS1 clade</taxon>
    </lineage>
</organism>
<name>A0A937HEA1_9PROT</name>
<proteinExistence type="predicted"/>
<dbReference type="AlphaFoldDB" id="A0A937HEA1"/>
<dbReference type="InterPro" id="IPR029058">
    <property type="entry name" value="AB_hydrolase_fold"/>
</dbReference>
<keyword evidence="1 3" id="KW-0378">Hydrolase</keyword>
<accession>A0A937HEA1</accession>
<dbReference type="EMBL" id="JADHOK010000003">
    <property type="protein sequence ID" value="MBL6761161.1"/>
    <property type="molecule type" value="Genomic_DNA"/>
</dbReference>
<evidence type="ECO:0000256" key="1">
    <source>
        <dbReference type="ARBA" id="ARBA00022801"/>
    </source>
</evidence>
<dbReference type="PANTHER" id="PTHR43329">
    <property type="entry name" value="EPOXIDE HYDROLASE"/>
    <property type="match status" value="1"/>
</dbReference>
<feature type="domain" description="AB hydrolase-1" evidence="2">
    <location>
        <begin position="30"/>
        <end position="310"/>
    </location>
</feature>
<evidence type="ECO:0000313" key="3">
    <source>
        <dbReference type="EMBL" id="MBL6761161.1"/>
    </source>
</evidence>
<dbReference type="Proteomes" id="UP000785783">
    <property type="component" value="Unassembled WGS sequence"/>
</dbReference>
<dbReference type="InterPro" id="IPR000639">
    <property type="entry name" value="Epox_hydrolase-like"/>
</dbReference>
<reference evidence="3" key="1">
    <citation type="submission" date="2020-10" db="EMBL/GenBank/DDBJ databases">
        <title>Microbiome of the Black Sea water column analyzed by genome centric metagenomics.</title>
        <authorList>
            <person name="Cabello-Yeves P.J."/>
            <person name="Callieri C."/>
            <person name="Picazo A."/>
            <person name="Mehrshad M."/>
            <person name="Haro-Moreno J.M."/>
            <person name="Roda-Garcia J."/>
            <person name="Dzembekova N."/>
            <person name="Slabakova V."/>
            <person name="Slabakova N."/>
            <person name="Moncheva S."/>
            <person name="Rodriguez-Valera F."/>
        </authorList>
    </citation>
    <scope>NUCLEOTIDE SEQUENCE</scope>
    <source>
        <strain evidence="3">BS307-5m-G5</strain>
    </source>
</reference>
<protein>
    <submittedName>
        <fullName evidence="3">Alpha/beta hydrolase</fullName>
    </submittedName>
</protein>
<dbReference type="PRINTS" id="PR00412">
    <property type="entry name" value="EPOXHYDRLASE"/>
</dbReference>
<dbReference type="SUPFAM" id="SSF53474">
    <property type="entry name" value="alpha/beta-Hydrolases"/>
    <property type="match status" value="1"/>
</dbReference>
<evidence type="ECO:0000313" key="4">
    <source>
        <dbReference type="Proteomes" id="UP000785783"/>
    </source>
</evidence>
<dbReference type="GO" id="GO:0016787">
    <property type="term" value="F:hydrolase activity"/>
    <property type="evidence" value="ECO:0007669"/>
    <property type="project" value="UniProtKB-KW"/>
</dbReference>
<gene>
    <name evidence="3" type="ORF">ISQ19_00515</name>
</gene>
<comment type="caution">
    <text evidence="3">The sequence shown here is derived from an EMBL/GenBank/DDBJ whole genome shotgun (WGS) entry which is preliminary data.</text>
</comment>
<dbReference type="Pfam" id="PF00561">
    <property type="entry name" value="Abhydrolase_1"/>
    <property type="match status" value="1"/>
</dbReference>